<dbReference type="RefSeq" id="WP_106543365.1">
    <property type="nucleotide sequence ID" value="NZ_BLAU01000001.1"/>
</dbReference>
<feature type="signal peptide" evidence="1">
    <location>
        <begin position="1"/>
        <end position="29"/>
    </location>
</feature>
<dbReference type="AlphaFoldDB" id="A0A2P8C7V0"/>
<keyword evidence="5" id="KW-1185">Reference proteome</keyword>
<evidence type="ECO:0000313" key="2">
    <source>
        <dbReference type="EMBL" id="GET22162.1"/>
    </source>
</evidence>
<name>A0A2P8C7V0_9BACT</name>
<protein>
    <recommendedName>
        <fullName evidence="6">MG2 domain-containing protein</fullName>
    </recommendedName>
</protein>
<dbReference type="Proteomes" id="UP000240621">
    <property type="component" value="Unassembled WGS sequence"/>
</dbReference>
<proteinExistence type="predicted"/>
<dbReference type="EMBL" id="BLAU01000001">
    <property type="protein sequence ID" value="GET22162.1"/>
    <property type="molecule type" value="Genomic_DNA"/>
</dbReference>
<evidence type="ECO:0000313" key="3">
    <source>
        <dbReference type="EMBL" id="PSK81044.1"/>
    </source>
</evidence>
<reference evidence="2 5" key="2">
    <citation type="submission" date="2019-10" db="EMBL/GenBank/DDBJ databases">
        <title>Prolixibacter strains distinguished by the presence of nitrate reductase genes were adept at nitrate-dependent anaerobic corrosion of metallic iron and carbon steel.</title>
        <authorList>
            <person name="Iino T."/>
            <person name="Shono N."/>
            <person name="Ito K."/>
            <person name="Nakamura R."/>
            <person name="Sueoka K."/>
            <person name="Harayama S."/>
            <person name="Ohkuma M."/>
        </authorList>
    </citation>
    <scope>NUCLEOTIDE SEQUENCE [LARGE SCALE GENOMIC DNA]</scope>
    <source>
        <strain evidence="2 5">MIC1-1</strain>
    </source>
</reference>
<organism evidence="3 4">
    <name type="scientific">Prolixibacter denitrificans</name>
    <dbReference type="NCBI Taxonomy" id="1541063"/>
    <lineage>
        <taxon>Bacteria</taxon>
        <taxon>Pseudomonadati</taxon>
        <taxon>Bacteroidota</taxon>
        <taxon>Bacteroidia</taxon>
        <taxon>Marinilabiliales</taxon>
        <taxon>Prolixibacteraceae</taxon>
        <taxon>Prolixibacter</taxon>
    </lineage>
</organism>
<evidence type="ECO:0000313" key="5">
    <source>
        <dbReference type="Proteomes" id="UP000396862"/>
    </source>
</evidence>
<dbReference type="OrthoDB" id="679547at2"/>
<comment type="caution">
    <text evidence="3">The sequence shown here is derived from an EMBL/GenBank/DDBJ whole genome shotgun (WGS) entry which is preliminary data.</text>
</comment>
<dbReference type="EMBL" id="PYGC01000011">
    <property type="protein sequence ID" value="PSK81044.1"/>
    <property type="molecule type" value="Genomic_DNA"/>
</dbReference>
<evidence type="ECO:0000313" key="4">
    <source>
        <dbReference type="Proteomes" id="UP000240621"/>
    </source>
</evidence>
<keyword evidence="1" id="KW-0732">Signal</keyword>
<gene>
    <name evidence="3" type="ORF">CLV93_11121</name>
    <name evidence="2" type="ORF">JCM18694_24080</name>
</gene>
<evidence type="ECO:0000256" key="1">
    <source>
        <dbReference type="SAM" id="SignalP"/>
    </source>
</evidence>
<evidence type="ECO:0008006" key="6">
    <source>
        <dbReference type="Google" id="ProtNLM"/>
    </source>
</evidence>
<reference evidence="3 4" key="1">
    <citation type="submission" date="2018-03" db="EMBL/GenBank/DDBJ databases">
        <title>Genomic Encyclopedia of Archaeal and Bacterial Type Strains, Phase II (KMG-II): from individual species to whole genera.</title>
        <authorList>
            <person name="Goeker M."/>
        </authorList>
    </citation>
    <scope>NUCLEOTIDE SEQUENCE [LARGE SCALE GENOMIC DNA]</scope>
    <source>
        <strain evidence="3 4">DSM 27267</strain>
    </source>
</reference>
<feature type="chain" id="PRO_5015143783" description="MG2 domain-containing protein" evidence="1">
    <location>
        <begin position="30"/>
        <end position="566"/>
    </location>
</feature>
<accession>A0A2P8C7V0</accession>
<dbReference type="Proteomes" id="UP000396862">
    <property type="component" value="Unassembled WGS sequence"/>
</dbReference>
<sequence>MNTKTKTFIKQLVISVALLVIALPGYLRAANEPAQNEKVAFVTDRDFYVAGENLYFKACNLSNLEMAALEWSKVLYVELIDGNANPVVREKFTFGENGTDGRITIPEVIPSGYYYVMAYTRWMRNFPASGFAWKMVKILNPYSEEVVSGNDSLKVDASGNWKVERDSTAHQTFKRRQNVSLDLLLPDVNDPTCTTTVSVVRKGSHVAYHQQMDVRDPDYDKVTGDTIVFIPETRGVSVNGRVVNRNTGKPVAYARINLSVLGGEGNFHGTYSRSDGTFHFAILDEYGNRELFMSVEKDSVPCKLLVDNDFIQRRLAVPNMKFRLTPAERKMAERMMISQQLASNFRLRTKPDSMKAKKNEEYFFGKPVFHTDLDKYIKLPTLEEVFYELVPSVVVVRHHGVPRFFVAGDHSDLRLYPPLVLLDRVPLSDMNNILSIPPERIKSIDVVNATYQRGDLIYGGIISMKSRQDDLAGIDLPESSFFLEFQTLDQADSLHLLTDVEGAGSPNIPMMGNTLYWNSDLTVDKDNKVHVSFDTGDETGDFEVWLTSITIEGKVSERCVPITITR</sequence>